<comment type="caution">
    <text evidence="1">The sequence shown here is derived from an EMBL/GenBank/DDBJ whole genome shotgun (WGS) entry which is preliminary data.</text>
</comment>
<dbReference type="Proteomes" id="UP000801492">
    <property type="component" value="Unassembled WGS sequence"/>
</dbReference>
<dbReference type="OrthoDB" id="10064469at2759"/>
<keyword evidence="2" id="KW-1185">Reference proteome</keyword>
<protein>
    <recommendedName>
        <fullName evidence="3">FLYWCH-type domain-containing protein</fullName>
    </recommendedName>
</protein>
<evidence type="ECO:0000313" key="1">
    <source>
        <dbReference type="EMBL" id="KAF2886157.1"/>
    </source>
</evidence>
<name>A0A8K0CJ04_IGNLU</name>
<evidence type="ECO:0008006" key="3">
    <source>
        <dbReference type="Google" id="ProtNLM"/>
    </source>
</evidence>
<reference evidence="1" key="1">
    <citation type="submission" date="2019-08" db="EMBL/GenBank/DDBJ databases">
        <title>The genome of the North American firefly Photinus pyralis.</title>
        <authorList>
            <consortium name="Photinus pyralis genome working group"/>
            <person name="Fallon T.R."/>
            <person name="Sander Lower S.E."/>
            <person name="Weng J.-K."/>
        </authorList>
    </citation>
    <scope>NUCLEOTIDE SEQUENCE</scope>
    <source>
        <strain evidence="1">TRF0915ILg1</strain>
        <tissue evidence="1">Whole body</tissue>
    </source>
</reference>
<gene>
    <name evidence="1" type="ORF">ILUMI_20016</name>
</gene>
<sequence length="113" mass="12747">MSAYATEELRGFIYDKEKTREDRTYWIWKCKEYFTGPYQRRAVIKNGAIVYENHLPRGGRVGAAKVMTIVREKASTTNDNPQQIIGEATAGILKSVQATLPLVPAISKTAQRI</sequence>
<proteinExistence type="predicted"/>
<accession>A0A8K0CJ04</accession>
<dbReference type="EMBL" id="VTPC01088519">
    <property type="protein sequence ID" value="KAF2886157.1"/>
    <property type="molecule type" value="Genomic_DNA"/>
</dbReference>
<organism evidence="1 2">
    <name type="scientific">Ignelater luminosus</name>
    <name type="common">Cucubano</name>
    <name type="synonym">Pyrophorus luminosus</name>
    <dbReference type="NCBI Taxonomy" id="2038154"/>
    <lineage>
        <taxon>Eukaryota</taxon>
        <taxon>Metazoa</taxon>
        <taxon>Ecdysozoa</taxon>
        <taxon>Arthropoda</taxon>
        <taxon>Hexapoda</taxon>
        <taxon>Insecta</taxon>
        <taxon>Pterygota</taxon>
        <taxon>Neoptera</taxon>
        <taxon>Endopterygota</taxon>
        <taxon>Coleoptera</taxon>
        <taxon>Polyphaga</taxon>
        <taxon>Elateriformia</taxon>
        <taxon>Elateroidea</taxon>
        <taxon>Elateridae</taxon>
        <taxon>Agrypninae</taxon>
        <taxon>Pyrophorini</taxon>
        <taxon>Ignelater</taxon>
    </lineage>
</organism>
<dbReference type="AlphaFoldDB" id="A0A8K0CJ04"/>
<evidence type="ECO:0000313" key="2">
    <source>
        <dbReference type="Proteomes" id="UP000801492"/>
    </source>
</evidence>